<dbReference type="AlphaFoldDB" id="A0A9D4H6U6"/>
<dbReference type="Proteomes" id="UP000828390">
    <property type="component" value="Unassembled WGS sequence"/>
</dbReference>
<comment type="caution">
    <text evidence="1">The sequence shown here is derived from an EMBL/GenBank/DDBJ whole genome shotgun (WGS) entry which is preliminary data.</text>
</comment>
<accession>A0A9D4H6U6</accession>
<reference evidence="1" key="2">
    <citation type="submission" date="2020-11" db="EMBL/GenBank/DDBJ databases">
        <authorList>
            <person name="McCartney M.A."/>
            <person name="Auch B."/>
            <person name="Kono T."/>
            <person name="Mallez S."/>
            <person name="Becker A."/>
            <person name="Gohl D.M."/>
            <person name="Silverstein K.A.T."/>
            <person name="Koren S."/>
            <person name="Bechman K.B."/>
            <person name="Herman A."/>
            <person name="Abrahante J.E."/>
            <person name="Garbe J."/>
        </authorList>
    </citation>
    <scope>NUCLEOTIDE SEQUENCE</scope>
    <source>
        <strain evidence="1">Duluth1</strain>
        <tissue evidence="1">Whole animal</tissue>
    </source>
</reference>
<organism evidence="1 2">
    <name type="scientific">Dreissena polymorpha</name>
    <name type="common">Zebra mussel</name>
    <name type="synonym">Mytilus polymorpha</name>
    <dbReference type="NCBI Taxonomy" id="45954"/>
    <lineage>
        <taxon>Eukaryota</taxon>
        <taxon>Metazoa</taxon>
        <taxon>Spiralia</taxon>
        <taxon>Lophotrochozoa</taxon>
        <taxon>Mollusca</taxon>
        <taxon>Bivalvia</taxon>
        <taxon>Autobranchia</taxon>
        <taxon>Heteroconchia</taxon>
        <taxon>Euheterodonta</taxon>
        <taxon>Imparidentia</taxon>
        <taxon>Neoheterodontei</taxon>
        <taxon>Myida</taxon>
        <taxon>Dreissenoidea</taxon>
        <taxon>Dreissenidae</taxon>
        <taxon>Dreissena</taxon>
    </lineage>
</organism>
<gene>
    <name evidence="1" type="ORF">DPMN_128286</name>
</gene>
<evidence type="ECO:0000313" key="1">
    <source>
        <dbReference type="EMBL" id="KAH3826382.1"/>
    </source>
</evidence>
<dbReference type="EMBL" id="JAIWYP010000005">
    <property type="protein sequence ID" value="KAH3826382.1"/>
    <property type="molecule type" value="Genomic_DNA"/>
</dbReference>
<protein>
    <submittedName>
        <fullName evidence="1">Uncharacterized protein</fullName>
    </submittedName>
</protein>
<name>A0A9D4H6U6_DREPO</name>
<proteinExistence type="predicted"/>
<keyword evidence="2" id="KW-1185">Reference proteome</keyword>
<reference evidence="1" key="1">
    <citation type="journal article" date="2019" name="bioRxiv">
        <title>The Genome of the Zebra Mussel, Dreissena polymorpha: A Resource for Invasive Species Research.</title>
        <authorList>
            <person name="McCartney M.A."/>
            <person name="Auch B."/>
            <person name="Kono T."/>
            <person name="Mallez S."/>
            <person name="Zhang Y."/>
            <person name="Obille A."/>
            <person name="Becker A."/>
            <person name="Abrahante J.E."/>
            <person name="Garbe J."/>
            <person name="Badalamenti J.P."/>
            <person name="Herman A."/>
            <person name="Mangelson H."/>
            <person name="Liachko I."/>
            <person name="Sullivan S."/>
            <person name="Sone E.D."/>
            <person name="Koren S."/>
            <person name="Silverstein K.A.T."/>
            <person name="Beckman K.B."/>
            <person name="Gohl D.M."/>
        </authorList>
    </citation>
    <scope>NUCLEOTIDE SEQUENCE</scope>
    <source>
        <strain evidence="1">Duluth1</strain>
        <tissue evidence="1">Whole animal</tissue>
    </source>
</reference>
<evidence type="ECO:0000313" key="2">
    <source>
        <dbReference type="Proteomes" id="UP000828390"/>
    </source>
</evidence>
<sequence length="154" mass="18207">MDWSRFRHNEPSVKAWSQHRHADAQHNQLTLQHNQIEFRTTLLSTQPVNAQLNQHNEQNQHNQVRLNLGPHYAEQNQHNQVRLNSEHVFAQHKHVTLNHNQRSIPYSQAKRYRRIISDDDARENQLLSTNRQTGESGLCDDVSHERRCLECDAK</sequence>